<dbReference type="EMBL" id="LR215050">
    <property type="protein sequence ID" value="VEU82767.1"/>
    <property type="molecule type" value="Genomic_DNA"/>
</dbReference>
<gene>
    <name evidence="1" type="ORF">NCTC10172_00790</name>
</gene>
<proteinExistence type="predicted"/>
<sequence>MPFYRLRKDEISEIKRSGIGYREKHILDNKGLVVRSKGSGPNSMVIDVYKKGINPKKGYGQNDSITILKTKHKGQKARYDIIGWFMTKQEKLAFDRSVNAHSRLALNYGLKFIYEEQKPIYNIKANYHNTCSIKMRNENRRLTRSEKKAIFKEKVLKDNKFREKLARQDRKLKK</sequence>
<accession>A0A449BKA7</accession>
<dbReference type="AlphaFoldDB" id="A0A449BKA7"/>
<dbReference type="STRING" id="1408416.GCA_000702765_00228"/>
<organism evidence="1 2">
    <name type="scientific">Acholeplasma hippikon</name>
    <dbReference type="NCBI Taxonomy" id="264636"/>
    <lineage>
        <taxon>Bacteria</taxon>
        <taxon>Bacillati</taxon>
        <taxon>Mycoplasmatota</taxon>
        <taxon>Mollicutes</taxon>
        <taxon>Acholeplasmatales</taxon>
        <taxon>Acholeplasmataceae</taxon>
        <taxon>Acholeplasma</taxon>
    </lineage>
</organism>
<name>A0A449BKA7_9MOLU</name>
<dbReference type="KEGG" id="ahk:NCTC10172_00790"/>
<reference evidence="1 2" key="1">
    <citation type="submission" date="2019-01" db="EMBL/GenBank/DDBJ databases">
        <authorList>
            <consortium name="Pathogen Informatics"/>
        </authorList>
    </citation>
    <scope>NUCLEOTIDE SEQUENCE [LARGE SCALE GENOMIC DNA]</scope>
    <source>
        <strain evidence="1 2">NCTC10172</strain>
    </source>
</reference>
<dbReference type="Proteomes" id="UP000290909">
    <property type="component" value="Chromosome"/>
</dbReference>
<protein>
    <submittedName>
        <fullName evidence="1">Uncharacterized protein</fullName>
    </submittedName>
</protein>
<evidence type="ECO:0000313" key="1">
    <source>
        <dbReference type="EMBL" id="VEU82767.1"/>
    </source>
</evidence>
<keyword evidence="2" id="KW-1185">Reference proteome</keyword>
<evidence type="ECO:0000313" key="2">
    <source>
        <dbReference type="Proteomes" id="UP000290909"/>
    </source>
</evidence>